<dbReference type="Gramene" id="KRH00597">
    <property type="protein sequence ID" value="KRH00597"/>
    <property type="gene ID" value="GLYMA_18G222600"/>
</dbReference>
<dbReference type="HOGENOM" id="CLU_2417562_0_0_1"/>
<evidence type="ECO:0000313" key="4">
    <source>
        <dbReference type="Proteomes" id="UP000008827"/>
    </source>
</evidence>
<proteinExistence type="predicted"/>
<reference evidence="3" key="2">
    <citation type="submission" date="2018-02" db="UniProtKB">
        <authorList>
            <consortium name="EnsemblPlants"/>
        </authorList>
    </citation>
    <scope>IDENTIFICATION</scope>
    <source>
        <strain evidence="3">Williams 82</strain>
    </source>
</reference>
<dbReference type="InParanoid" id="K7MU08"/>
<reference evidence="2" key="3">
    <citation type="submission" date="2018-07" db="EMBL/GenBank/DDBJ databases">
        <title>WGS assembly of Glycine max.</title>
        <authorList>
            <person name="Schmutz J."/>
            <person name="Cannon S."/>
            <person name="Schlueter J."/>
            <person name="Ma J."/>
            <person name="Mitros T."/>
            <person name="Nelson W."/>
            <person name="Hyten D."/>
            <person name="Song Q."/>
            <person name="Thelen J."/>
            <person name="Cheng J."/>
            <person name="Xu D."/>
            <person name="Hellsten U."/>
            <person name="May G."/>
            <person name="Yu Y."/>
            <person name="Sakurai T."/>
            <person name="Umezawa T."/>
            <person name="Bhattacharyya M."/>
            <person name="Sandhu D."/>
            <person name="Valliyodan B."/>
            <person name="Lindquist E."/>
            <person name="Peto M."/>
            <person name="Grant D."/>
            <person name="Shu S."/>
            <person name="Goodstein D."/>
            <person name="Barry K."/>
            <person name="Futrell-Griggs M."/>
            <person name="Abernathy B."/>
            <person name="Du J."/>
            <person name="Tian Z."/>
            <person name="Zhu L."/>
            <person name="Gill N."/>
            <person name="Joshi T."/>
            <person name="Libault M."/>
            <person name="Sethuraman A."/>
            <person name="Zhang X."/>
            <person name="Shinozaki K."/>
            <person name="Nguyen H."/>
            <person name="Wing R."/>
            <person name="Cregan P."/>
            <person name="Specht J."/>
            <person name="Grimwood J."/>
            <person name="Rokhsar D."/>
            <person name="Stacey G."/>
            <person name="Shoemaker R."/>
            <person name="Jackson S."/>
        </authorList>
    </citation>
    <scope>NUCLEOTIDE SEQUENCE</scope>
    <source>
        <tissue evidence="2">Callus</tissue>
    </source>
</reference>
<organism evidence="2">
    <name type="scientific">Glycine max</name>
    <name type="common">Soybean</name>
    <name type="synonym">Glycine hispida</name>
    <dbReference type="NCBI Taxonomy" id="3847"/>
    <lineage>
        <taxon>Eukaryota</taxon>
        <taxon>Viridiplantae</taxon>
        <taxon>Streptophyta</taxon>
        <taxon>Embryophyta</taxon>
        <taxon>Tracheophyta</taxon>
        <taxon>Spermatophyta</taxon>
        <taxon>Magnoliopsida</taxon>
        <taxon>eudicotyledons</taxon>
        <taxon>Gunneridae</taxon>
        <taxon>Pentapetalae</taxon>
        <taxon>rosids</taxon>
        <taxon>fabids</taxon>
        <taxon>Fabales</taxon>
        <taxon>Fabaceae</taxon>
        <taxon>Papilionoideae</taxon>
        <taxon>50 kb inversion clade</taxon>
        <taxon>NPAAA clade</taxon>
        <taxon>indigoferoid/millettioid clade</taxon>
        <taxon>Phaseoleae</taxon>
        <taxon>Glycine</taxon>
        <taxon>Glycine subgen. Soja</taxon>
    </lineage>
</organism>
<dbReference type="PaxDb" id="3847-GLYMA18G45453.1"/>
<accession>K7MU08</accession>
<dbReference type="AlphaFoldDB" id="K7MU08"/>
<dbReference type="EnsemblPlants" id="KRH00597">
    <property type="protein sequence ID" value="KRH00597"/>
    <property type="gene ID" value="GLYMA_18G222600"/>
</dbReference>
<keyword evidence="4" id="KW-1185">Reference proteome</keyword>
<dbReference type="Pfam" id="PF13966">
    <property type="entry name" value="zf-RVT"/>
    <property type="match status" value="1"/>
</dbReference>
<protein>
    <recommendedName>
        <fullName evidence="1">Reverse transcriptase zinc-binding domain-containing protein</fullName>
    </recommendedName>
</protein>
<evidence type="ECO:0000313" key="3">
    <source>
        <dbReference type="EnsemblPlants" id="KRH00597"/>
    </source>
</evidence>
<evidence type="ECO:0000259" key="1">
    <source>
        <dbReference type="Pfam" id="PF13966"/>
    </source>
</evidence>
<evidence type="ECO:0000313" key="2">
    <source>
        <dbReference type="EMBL" id="KRH00597.1"/>
    </source>
</evidence>
<name>K7MU08_SOYBN</name>
<feature type="domain" description="Reverse transcriptase zinc-binding" evidence="1">
    <location>
        <begin position="28"/>
        <end position="80"/>
    </location>
</feature>
<sequence>MGMISDVGWKWKLQWRRFLFKAEMASKFMEVIEDENQDEVFTKLWKLKIPSKACFFAWRLIQDKLPTKTNLKRRNVEINDAIFLNSSTSISS</sequence>
<dbReference type="InterPro" id="IPR026960">
    <property type="entry name" value="RVT-Znf"/>
</dbReference>
<gene>
    <name evidence="2" type="ORF">GLYMA_18G222600</name>
</gene>
<dbReference type="Proteomes" id="UP000008827">
    <property type="component" value="Chromosome 18"/>
</dbReference>
<reference evidence="2 3" key="1">
    <citation type="journal article" date="2010" name="Nature">
        <title>Genome sequence of the palaeopolyploid soybean.</title>
        <authorList>
            <person name="Schmutz J."/>
            <person name="Cannon S.B."/>
            <person name="Schlueter J."/>
            <person name="Ma J."/>
            <person name="Mitros T."/>
            <person name="Nelson W."/>
            <person name="Hyten D.L."/>
            <person name="Song Q."/>
            <person name="Thelen J.J."/>
            <person name="Cheng J."/>
            <person name="Xu D."/>
            <person name="Hellsten U."/>
            <person name="May G.D."/>
            <person name="Yu Y."/>
            <person name="Sakurai T."/>
            <person name="Umezawa T."/>
            <person name="Bhattacharyya M.K."/>
            <person name="Sandhu D."/>
            <person name="Valliyodan B."/>
            <person name="Lindquist E."/>
            <person name="Peto M."/>
            <person name="Grant D."/>
            <person name="Shu S."/>
            <person name="Goodstein D."/>
            <person name="Barry K."/>
            <person name="Futrell-Griggs M."/>
            <person name="Abernathy B."/>
            <person name="Du J."/>
            <person name="Tian Z."/>
            <person name="Zhu L."/>
            <person name="Gill N."/>
            <person name="Joshi T."/>
            <person name="Libault M."/>
            <person name="Sethuraman A."/>
            <person name="Zhang X.-C."/>
            <person name="Shinozaki K."/>
            <person name="Nguyen H.T."/>
            <person name="Wing R.A."/>
            <person name="Cregan P."/>
            <person name="Specht J."/>
            <person name="Grimwood J."/>
            <person name="Rokhsar D."/>
            <person name="Stacey G."/>
            <person name="Shoemaker R.C."/>
            <person name="Jackson S.A."/>
        </authorList>
    </citation>
    <scope>NUCLEOTIDE SEQUENCE</scope>
    <source>
        <strain evidence="3">cv. Williams 82</strain>
        <tissue evidence="2">Callus</tissue>
    </source>
</reference>
<dbReference type="EMBL" id="CM000851">
    <property type="protein sequence ID" value="KRH00597.1"/>
    <property type="molecule type" value="Genomic_DNA"/>
</dbReference>